<comment type="caution">
    <text evidence="1">The sequence shown here is derived from an EMBL/GenBank/DDBJ whole genome shotgun (WGS) entry which is preliminary data.</text>
</comment>
<dbReference type="EMBL" id="ANKE01000119">
    <property type="protein sequence ID" value="EPC75506.1"/>
    <property type="molecule type" value="Genomic_DNA"/>
</dbReference>
<gene>
    <name evidence="1" type="ORF">Lpp41_02269</name>
</gene>
<name>A0A829H9N1_LACPA</name>
<dbReference type="Proteomes" id="UP000014244">
    <property type="component" value="Unassembled WGS sequence"/>
</dbReference>
<accession>A0A829H9N1</accession>
<proteinExistence type="predicted"/>
<evidence type="ECO:0000313" key="1">
    <source>
        <dbReference type="EMBL" id="EPC75506.1"/>
    </source>
</evidence>
<protein>
    <submittedName>
        <fullName evidence="1">Replication-like protein</fullName>
    </submittedName>
</protein>
<reference evidence="1 2" key="1">
    <citation type="journal article" date="2013" name="PLoS ONE">
        <title>Lactobacillus paracasei comparative genomics: towards species pan-genome definition and exploitation of diversity.</title>
        <authorList>
            <person name="Smokvina T."/>
            <person name="Wels M."/>
            <person name="Polka J."/>
            <person name="Chervaux C."/>
            <person name="Brisse S."/>
            <person name="Boekhorst J."/>
            <person name="van Hylckama Vlieg J.E."/>
            <person name="Siezen R.J."/>
        </authorList>
    </citation>
    <scope>NUCLEOTIDE SEQUENCE [LARGE SCALE GENOMIC DNA]</scope>
    <source>
        <strain evidence="1 2">Lpp41</strain>
    </source>
</reference>
<sequence length="24" mass="2835">KAVENSADKPVTFWQRLFGERNNK</sequence>
<dbReference type="AlphaFoldDB" id="A0A829H9N1"/>
<organism evidence="1 2">
    <name type="scientific">Lacticaseibacillus paracasei subsp. paracasei Lpp41</name>
    <dbReference type="NCBI Taxonomy" id="1256208"/>
    <lineage>
        <taxon>Bacteria</taxon>
        <taxon>Bacillati</taxon>
        <taxon>Bacillota</taxon>
        <taxon>Bacilli</taxon>
        <taxon>Lactobacillales</taxon>
        <taxon>Lactobacillaceae</taxon>
        <taxon>Lacticaseibacillus</taxon>
    </lineage>
</organism>
<evidence type="ECO:0000313" key="2">
    <source>
        <dbReference type="Proteomes" id="UP000014244"/>
    </source>
</evidence>
<feature type="non-terminal residue" evidence="1">
    <location>
        <position position="1"/>
    </location>
</feature>